<proteinExistence type="predicted"/>
<reference evidence="3" key="1">
    <citation type="submission" date="2023-03" db="EMBL/GenBank/DDBJ databases">
        <title>Mating type loci evolution in Malassezia.</title>
        <authorList>
            <person name="Coelho M.A."/>
        </authorList>
    </citation>
    <scope>NUCLEOTIDE SEQUENCE</scope>
    <source>
        <strain evidence="3">CBS 14135</strain>
    </source>
</reference>
<feature type="compositionally biased region" description="Low complexity" evidence="1">
    <location>
        <begin position="75"/>
        <end position="93"/>
    </location>
</feature>
<dbReference type="AlphaFoldDB" id="A0AAF0IRI1"/>
<feature type="compositionally biased region" description="Low complexity" evidence="1">
    <location>
        <begin position="430"/>
        <end position="478"/>
    </location>
</feature>
<feature type="compositionally biased region" description="Low complexity" evidence="1">
    <location>
        <begin position="264"/>
        <end position="273"/>
    </location>
</feature>
<feature type="region of interest" description="Disordered" evidence="1">
    <location>
        <begin position="908"/>
        <end position="994"/>
    </location>
</feature>
<feature type="compositionally biased region" description="Low complexity" evidence="1">
    <location>
        <begin position="102"/>
        <end position="115"/>
    </location>
</feature>
<feature type="compositionally biased region" description="Low complexity" evidence="1">
    <location>
        <begin position="282"/>
        <end position="301"/>
    </location>
</feature>
<feature type="compositionally biased region" description="Low complexity" evidence="1">
    <location>
        <begin position="978"/>
        <end position="994"/>
    </location>
</feature>
<feature type="region of interest" description="Disordered" evidence="1">
    <location>
        <begin position="561"/>
        <end position="581"/>
    </location>
</feature>
<protein>
    <recommendedName>
        <fullName evidence="2">Rho-GAP domain-containing protein</fullName>
    </recommendedName>
</protein>
<dbReference type="InterPro" id="IPR000198">
    <property type="entry name" value="RhoGAP_dom"/>
</dbReference>
<dbReference type="GO" id="GO:0007264">
    <property type="term" value="P:small GTPase-mediated signal transduction"/>
    <property type="evidence" value="ECO:0007669"/>
    <property type="project" value="InterPro"/>
</dbReference>
<feature type="compositionally biased region" description="Pro residues" evidence="1">
    <location>
        <begin position="405"/>
        <end position="429"/>
    </location>
</feature>
<dbReference type="Pfam" id="PF00620">
    <property type="entry name" value="RhoGAP"/>
    <property type="match status" value="1"/>
</dbReference>
<dbReference type="PANTHER" id="PTHR12783">
    <property type="entry name" value="RALA BINDING PROTEIN 1 RALBP1"/>
    <property type="match status" value="1"/>
</dbReference>
<dbReference type="PROSITE" id="PS50238">
    <property type="entry name" value="RHOGAP"/>
    <property type="match status" value="1"/>
</dbReference>
<gene>
    <name evidence="3" type="ORF">MBRA1_003777</name>
</gene>
<sequence>MHSFLGRRKAERAASGAAPDGDSSGAAAPHEPYTRNTPSPMPSAAPSIGTSAFQRIAKLRHMRVHNRWRPGGRTSSQSDAPASPPADAASSSPRETTPPRDAGAPSAPGTPAAGEAPRRPSTSFGGQRASFSALRRSLEKGHRASSILLAQRSNDDSSSAIDASDLVKAPISLGVTLTDPPAPDEEVAFVETSSAHAYAPTPTERTTPVLPPFETSPLHTPSLHAPSTGTPEASTAPEAPRDALDGSDDVSQTFADAPEETSDGARPAAGSARPPSPRAEEAPASPASPAADVPADAPAASTPLLRPTPPATDMATDTSRTTASDADADADAESLASAIRAPPATSSRVTPILPDTERAVPAAVDRSVDDEASSAPSAAPSAPEAAAAEVVAPEAAAPEAAAPASPAPASPAPASPAPPAAASPAPASPAVPVAAPPVDLGTPAAALPTAPYTAAQARDASPTPAAAEGATPPAADAVPTPPAAPPAAPAPPAAAPAAPPTPPTPAASAPAELPRASSAMELPRLTTPDADAGGASSGAGMLGAIGKRGWDMVRGWRQPLPAVRKNTGPSTARLEAGKGEARRRSFFAPALSAPRAAPVPAADAASATPTRVWLDFLEAGTSPTSPLTSSGSRSKLRSLRSSTQVLSTSASMQSLRLSPRLADDARATPPPAPVPLFGVPLAEAVRATRLAAPDAHATALPSRAEAQRTQLPRIVARCIQSLEKWGVDEEGIYRISGRSSHSSRLRAFWDVPGADLNMAAIGPADLDVHSVCSVLKMYMRELPERLVPLDLAAEMDGVVSACAASPGGASGAASDAEARAPEPPVWDERAADALVARLGPLLPRVPRAQWFLLRELAEHLGVLTDPAIVARTKMPLSNLTLVLAPTLQVSGPFFMALVQFRTRLFTEATMPPADPPDADADASGADAPAAPPVEPEAAGDALPAPALGTAAAEAAPRAAPPLTPIADRFAQPHSELLAPPAAAAPGAAPRAPTP</sequence>
<feature type="region of interest" description="Disordered" evidence="1">
    <location>
        <begin position="67"/>
        <end position="137"/>
    </location>
</feature>
<dbReference type="InterPro" id="IPR008936">
    <property type="entry name" value="Rho_GTPase_activation_prot"/>
</dbReference>
<dbReference type="GO" id="GO:0005096">
    <property type="term" value="F:GTPase activator activity"/>
    <property type="evidence" value="ECO:0007669"/>
    <property type="project" value="InterPro"/>
</dbReference>
<dbReference type="InterPro" id="IPR039767">
    <property type="entry name" value="RALBP1"/>
</dbReference>
<feature type="compositionally biased region" description="Low complexity" evidence="1">
    <location>
        <begin position="373"/>
        <end position="404"/>
    </location>
</feature>
<dbReference type="SMART" id="SM00324">
    <property type="entry name" value="RhoGAP"/>
    <property type="match status" value="1"/>
</dbReference>
<keyword evidence="4" id="KW-1185">Reference proteome</keyword>
<feature type="compositionally biased region" description="Polar residues" evidence="1">
    <location>
        <begin position="643"/>
        <end position="653"/>
    </location>
</feature>
<feature type="domain" description="Rho-GAP" evidence="2">
    <location>
        <begin position="698"/>
        <end position="917"/>
    </location>
</feature>
<name>A0AAF0IRI1_9BASI</name>
<evidence type="ECO:0000313" key="3">
    <source>
        <dbReference type="EMBL" id="WFC97111.1"/>
    </source>
</evidence>
<feature type="region of interest" description="Disordered" evidence="1">
    <location>
        <begin position="1"/>
        <end position="55"/>
    </location>
</feature>
<organism evidence="3 4">
    <name type="scientific">Malassezia brasiliensis</name>
    <dbReference type="NCBI Taxonomy" id="1821822"/>
    <lineage>
        <taxon>Eukaryota</taxon>
        <taxon>Fungi</taxon>
        <taxon>Dikarya</taxon>
        <taxon>Basidiomycota</taxon>
        <taxon>Ustilaginomycotina</taxon>
        <taxon>Malasseziomycetes</taxon>
        <taxon>Malasseziales</taxon>
        <taxon>Malasseziaceae</taxon>
        <taxon>Malassezia</taxon>
    </lineage>
</organism>
<feature type="compositionally biased region" description="Pro residues" evidence="1">
    <location>
        <begin position="479"/>
        <end position="505"/>
    </location>
</feature>
<feature type="compositionally biased region" description="Low complexity" evidence="1">
    <location>
        <begin position="311"/>
        <end position="325"/>
    </location>
</feature>
<evidence type="ECO:0000313" key="4">
    <source>
        <dbReference type="Proteomes" id="UP001216638"/>
    </source>
</evidence>
<dbReference type="EMBL" id="CP119956">
    <property type="protein sequence ID" value="WFC97111.1"/>
    <property type="molecule type" value="Genomic_DNA"/>
</dbReference>
<dbReference type="Gene3D" id="1.10.555.10">
    <property type="entry name" value="Rho GTPase activation protein"/>
    <property type="match status" value="1"/>
</dbReference>
<feature type="region of interest" description="Disordered" evidence="1">
    <location>
        <begin position="193"/>
        <end position="539"/>
    </location>
</feature>
<dbReference type="SUPFAM" id="SSF48350">
    <property type="entry name" value="GTPase activation domain, GAP"/>
    <property type="match status" value="1"/>
</dbReference>
<feature type="compositionally biased region" description="Low complexity" evidence="1">
    <location>
        <begin position="620"/>
        <end position="633"/>
    </location>
</feature>
<dbReference type="PANTHER" id="PTHR12783:SF5">
    <property type="entry name" value="RALA-BINDING PROTEIN 1"/>
    <property type="match status" value="1"/>
</dbReference>
<evidence type="ECO:0000256" key="1">
    <source>
        <dbReference type="SAM" id="MobiDB-lite"/>
    </source>
</evidence>
<feature type="compositionally biased region" description="Basic residues" evidence="1">
    <location>
        <begin position="1"/>
        <end position="10"/>
    </location>
</feature>
<evidence type="ECO:0000259" key="2">
    <source>
        <dbReference type="PROSITE" id="PS50238"/>
    </source>
</evidence>
<feature type="compositionally biased region" description="Low complexity" evidence="1">
    <location>
        <begin position="935"/>
        <end position="957"/>
    </location>
</feature>
<accession>A0AAF0IRI1</accession>
<dbReference type="GO" id="GO:0031267">
    <property type="term" value="F:small GTPase binding"/>
    <property type="evidence" value="ECO:0007669"/>
    <property type="project" value="InterPro"/>
</dbReference>
<feature type="compositionally biased region" description="Low complexity" evidence="1">
    <location>
        <begin position="13"/>
        <end position="29"/>
    </location>
</feature>
<dbReference type="Proteomes" id="UP001216638">
    <property type="component" value="Chromosome 6"/>
</dbReference>
<feature type="region of interest" description="Disordered" evidence="1">
    <location>
        <begin position="620"/>
        <end position="653"/>
    </location>
</feature>